<reference evidence="6" key="1">
    <citation type="submission" date="2016-05" db="EMBL/GenBank/DDBJ databases">
        <authorList>
            <person name="Liu B."/>
            <person name="Wang J."/>
            <person name="Zhu Y."/>
            <person name="Liu G."/>
            <person name="Chen Q."/>
            <person name="Chen Z."/>
            <person name="Lan J."/>
            <person name="Che J."/>
            <person name="Ge C."/>
            <person name="Shi H."/>
            <person name="Pan Z."/>
            <person name="Liu X."/>
        </authorList>
    </citation>
    <scope>NUCLEOTIDE SEQUENCE [LARGE SCALE GENOMIC DNA]</scope>
    <source>
        <strain evidence="6">FJAT-27215</strain>
    </source>
</reference>
<dbReference type="CDD" id="cd02140">
    <property type="entry name" value="Frm2-like"/>
    <property type="match status" value="1"/>
</dbReference>
<evidence type="ECO:0000256" key="3">
    <source>
        <dbReference type="ARBA" id="ARBA00023002"/>
    </source>
</evidence>
<evidence type="ECO:0000313" key="6">
    <source>
        <dbReference type="Proteomes" id="UP000092578"/>
    </source>
</evidence>
<dbReference type="GO" id="GO:0016491">
    <property type="term" value="F:oxidoreductase activity"/>
    <property type="evidence" value="ECO:0007669"/>
    <property type="project" value="UniProtKB-KW"/>
</dbReference>
<keyword evidence="6" id="KW-1185">Reference proteome</keyword>
<dbReference type="Pfam" id="PF00881">
    <property type="entry name" value="Nitroreductase"/>
    <property type="match status" value="1"/>
</dbReference>
<dbReference type="Gene3D" id="3.40.109.10">
    <property type="entry name" value="NADH Oxidase"/>
    <property type="match status" value="1"/>
</dbReference>
<dbReference type="PANTHER" id="PTHR43035:SF1">
    <property type="entry name" value="FATTY ACID REPRESSION MUTANT PROTEIN 2-RELATED"/>
    <property type="match status" value="1"/>
</dbReference>
<evidence type="ECO:0000259" key="4">
    <source>
        <dbReference type="Pfam" id="PF00881"/>
    </source>
</evidence>
<keyword evidence="3" id="KW-0560">Oxidoreductase</keyword>
<dbReference type="InterPro" id="IPR033877">
    <property type="entry name" value="Frm2/Hbn1"/>
</dbReference>
<comment type="subcellular location">
    <subcellularLocation>
        <location evidence="1">Cytoplasm</location>
    </subcellularLocation>
</comment>
<organism evidence="5 6">
    <name type="scientific">Pseudobacillus wudalianchiensis</name>
    <dbReference type="NCBI Taxonomy" id="1743143"/>
    <lineage>
        <taxon>Bacteria</taxon>
        <taxon>Bacillati</taxon>
        <taxon>Bacillota</taxon>
        <taxon>Bacilli</taxon>
        <taxon>Bacillales</taxon>
        <taxon>Bacillaceae</taxon>
        <taxon>Pseudobacillus</taxon>
    </lineage>
</organism>
<name>A0A1B9AC58_9BACI</name>
<dbReference type="Proteomes" id="UP000092578">
    <property type="component" value="Unassembled WGS sequence"/>
</dbReference>
<dbReference type="FunFam" id="3.40.109.10:FF:000001">
    <property type="entry name" value="Nitroreductase family"/>
    <property type="match status" value="1"/>
</dbReference>
<sequence>MAKDFYTAVQERRSIYAISNEQPVSNDRIQEVVEFAVKYAPTAFNSQSGRVIVLFGEQHEKLWDLTKETLREIVPAKDFGPTEEKMGSFKAGSGTVLFFEDEEVVRGLQEQFPTYSDKFPEYSLQSSGMLQYIVWTALEQEGLGATLQHYQPLIDEKVRNEWNVPASWKLHAQMPFGKPVAPAGDKEFQPLSERVKVYK</sequence>
<dbReference type="GO" id="GO:0005737">
    <property type="term" value="C:cytoplasm"/>
    <property type="evidence" value="ECO:0007669"/>
    <property type="project" value="UniProtKB-SubCell"/>
</dbReference>
<feature type="domain" description="Nitroreductase" evidence="4">
    <location>
        <begin position="10"/>
        <end position="178"/>
    </location>
</feature>
<dbReference type="InterPro" id="IPR029479">
    <property type="entry name" value="Nitroreductase"/>
</dbReference>
<dbReference type="InterPro" id="IPR000415">
    <property type="entry name" value="Nitroreductase-like"/>
</dbReference>
<dbReference type="PANTHER" id="PTHR43035">
    <property type="entry name" value="FATTY ACID REPRESSION MUTANT PROTEIN 2-RELATED"/>
    <property type="match status" value="1"/>
</dbReference>
<dbReference type="SUPFAM" id="SSF55469">
    <property type="entry name" value="FMN-dependent nitroreductase-like"/>
    <property type="match status" value="1"/>
</dbReference>
<comment type="caution">
    <text evidence="5">The sequence shown here is derived from an EMBL/GenBank/DDBJ whole genome shotgun (WGS) entry which is preliminary data.</text>
</comment>
<proteinExistence type="predicted"/>
<evidence type="ECO:0000256" key="1">
    <source>
        <dbReference type="ARBA" id="ARBA00004496"/>
    </source>
</evidence>
<dbReference type="AlphaFoldDB" id="A0A1B9AC58"/>
<gene>
    <name evidence="5" type="ORF">A8F95_15850</name>
</gene>
<protein>
    <submittedName>
        <fullName evidence="5">Nitroreductase</fullName>
    </submittedName>
</protein>
<keyword evidence="2" id="KW-0963">Cytoplasm</keyword>
<accession>A0A1B9AC58</accession>
<dbReference type="EMBL" id="MAYT01000031">
    <property type="protein sequence ID" value="OCA81419.1"/>
    <property type="molecule type" value="Genomic_DNA"/>
</dbReference>
<evidence type="ECO:0000313" key="5">
    <source>
        <dbReference type="EMBL" id="OCA81419.1"/>
    </source>
</evidence>
<dbReference type="GO" id="GO:0034599">
    <property type="term" value="P:cellular response to oxidative stress"/>
    <property type="evidence" value="ECO:0007669"/>
    <property type="project" value="InterPro"/>
</dbReference>
<evidence type="ECO:0000256" key="2">
    <source>
        <dbReference type="ARBA" id="ARBA00022490"/>
    </source>
</evidence>